<protein>
    <submittedName>
        <fullName evidence="1">Uncharacterized protein</fullName>
    </submittedName>
</protein>
<gene>
    <name evidence="1" type="ORF">BN137_940</name>
</gene>
<reference evidence="1" key="1">
    <citation type="submission" date="2012-07" db="EMBL/GenBank/DDBJ databases">
        <authorList>
            <person name="Cummings C."/>
        </authorList>
    </citation>
    <scope>NUCLEOTIDE SEQUENCE</scope>
    <source>
        <strain evidence="1">1330</strain>
    </source>
</reference>
<accession>K7ZZC4</accession>
<dbReference type="EMBL" id="CAKW01000041">
    <property type="protein sequence ID" value="CCJ71595.1"/>
    <property type="molecule type" value="Genomic_DNA"/>
</dbReference>
<comment type="caution">
    <text evidence="1">The sequence shown here is derived from an EMBL/GenBank/DDBJ whole genome shotgun (WGS) entry which is preliminary data.</text>
</comment>
<organism evidence="1 2">
    <name type="scientific">Cronobacter condimenti 1330</name>
    <dbReference type="NCBI Taxonomy" id="1073999"/>
    <lineage>
        <taxon>Bacteria</taxon>
        <taxon>Pseudomonadati</taxon>
        <taxon>Pseudomonadota</taxon>
        <taxon>Gammaproteobacteria</taxon>
        <taxon>Enterobacterales</taxon>
        <taxon>Enterobacteriaceae</taxon>
        <taxon>Cronobacter</taxon>
    </lineage>
</organism>
<dbReference type="Proteomes" id="UP000009340">
    <property type="component" value="Unassembled WGS sequence"/>
</dbReference>
<sequence>MLLNKEIVGFSASLWLKILNIPPGLKLPSTINNTFSK</sequence>
<evidence type="ECO:0000313" key="2">
    <source>
        <dbReference type="Proteomes" id="UP000009340"/>
    </source>
</evidence>
<dbReference type="AlphaFoldDB" id="K7ZZC4"/>
<name>K7ZZC4_9ENTR</name>
<evidence type="ECO:0000313" key="1">
    <source>
        <dbReference type="EMBL" id="CCJ71595.1"/>
    </source>
</evidence>
<proteinExistence type="predicted"/>